<dbReference type="PANTHER" id="PTHR23542:SF1">
    <property type="entry name" value="MAJOR FACILITATOR SUPERFAMILY (MFS) PROFILE DOMAIN-CONTAINING PROTEIN"/>
    <property type="match status" value="1"/>
</dbReference>
<dbReference type="InterPro" id="IPR011701">
    <property type="entry name" value="MFS"/>
</dbReference>
<organism evidence="2 3">
    <name type="scientific">Spongisporangium articulatum</name>
    <dbReference type="NCBI Taxonomy" id="3362603"/>
    <lineage>
        <taxon>Bacteria</taxon>
        <taxon>Bacillati</taxon>
        <taxon>Actinomycetota</taxon>
        <taxon>Actinomycetes</taxon>
        <taxon>Kineosporiales</taxon>
        <taxon>Kineosporiaceae</taxon>
        <taxon>Spongisporangium</taxon>
    </lineage>
</organism>
<feature type="transmembrane region" description="Helical" evidence="1">
    <location>
        <begin position="78"/>
        <end position="98"/>
    </location>
</feature>
<dbReference type="InterPro" id="IPR036259">
    <property type="entry name" value="MFS_trans_sf"/>
</dbReference>
<protein>
    <submittedName>
        <fullName evidence="2">MFS transporter</fullName>
    </submittedName>
</protein>
<dbReference type="EMBL" id="JBITLV010000001">
    <property type="protein sequence ID" value="MFI7586386.1"/>
    <property type="molecule type" value="Genomic_DNA"/>
</dbReference>
<dbReference type="Proteomes" id="UP001612915">
    <property type="component" value="Unassembled WGS sequence"/>
</dbReference>
<gene>
    <name evidence="2" type="ORF">ACIB24_04865</name>
</gene>
<feature type="transmembrane region" description="Helical" evidence="1">
    <location>
        <begin position="314"/>
        <end position="337"/>
    </location>
</feature>
<dbReference type="RefSeq" id="WP_398275942.1">
    <property type="nucleotide sequence ID" value="NZ_JBITLV010000001.1"/>
</dbReference>
<keyword evidence="1" id="KW-0472">Membrane</keyword>
<feature type="transmembrane region" description="Helical" evidence="1">
    <location>
        <begin position="384"/>
        <end position="403"/>
    </location>
</feature>
<keyword evidence="3" id="KW-1185">Reference proteome</keyword>
<dbReference type="Gene3D" id="1.20.1250.20">
    <property type="entry name" value="MFS general substrate transporter like domains"/>
    <property type="match status" value="1"/>
</dbReference>
<keyword evidence="1" id="KW-0812">Transmembrane</keyword>
<evidence type="ECO:0000256" key="1">
    <source>
        <dbReference type="SAM" id="Phobius"/>
    </source>
</evidence>
<feature type="transmembrane region" description="Helical" evidence="1">
    <location>
        <begin position="219"/>
        <end position="242"/>
    </location>
</feature>
<feature type="transmembrane region" description="Helical" evidence="1">
    <location>
        <begin position="44"/>
        <end position="66"/>
    </location>
</feature>
<feature type="transmembrane region" description="Helical" evidence="1">
    <location>
        <begin position="358"/>
        <end position="378"/>
    </location>
</feature>
<proteinExistence type="predicted"/>
<name>A0ABW8AL66_9ACTN</name>
<feature type="transmembrane region" description="Helical" evidence="1">
    <location>
        <begin position="104"/>
        <end position="128"/>
    </location>
</feature>
<feature type="transmembrane region" description="Helical" evidence="1">
    <location>
        <begin position="12"/>
        <end position="38"/>
    </location>
</feature>
<reference evidence="2 3" key="1">
    <citation type="submission" date="2024-10" db="EMBL/GenBank/DDBJ databases">
        <title>The Natural Products Discovery Center: Release of the First 8490 Sequenced Strains for Exploring Actinobacteria Biosynthetic Diversity.</title>
        <authorList>
            <person name="Kalkreuter E."/>
            <person name="Kautsar S.A."/>
            <person name="Yang D."/>
            <person name="Bader C.D."/>
            <person name="Teijaro C.N."/>
            <person name="Fluegel L."/>
            <person name="Davis C.M."/>
            <person name="Simpson J.R."/>
            <person name="Lauterbach L."/>
            <person name="Steele A.D."/>
            <person name="Gui C."/>
            <person name="Meng S."/>
            <person name="Li G."/>
            <person name="Viehrig K."/>
            <person name="Ye F."/>
            <person name="Su P."/>
            <person name="Kiefer A.F."/>
            <person name="Nichols A."/>
            <person name="Cepeda A.J."/>
            <person name="Yan W."/>
            <person name="Fan B."/>
            <person name="Jiang Y."/>
            <person name="Adhikari A."/>
            <person name="Zheng C.-J."/>
            <person name="Schuster L."/>
            <person name="Cowan T.M."/>
            <person name="Smanski M.J."/>
            <person name="Chevrette M.G."/>
            <person name="De Carvalho L.P.S."/>
            <person name="Shen B."/>
        </authorList>
    </citation>
    <scope>NUCLEOTIDE SEQUENCE [LARGE SCALE GENOMIC DNA]</scope>
    <source>
        <strain evidence="2 3">NPDC049639</strain>
    </source>
</reference>
<sequence length="408" mass="40357">MQRYLALLRVPGALVAFVSATVARLPISMATLGAVLLVQEARGSYALAGAVTACFALGSAVGTPFWGRLLDRHGQARVLAPPALISAVLLVALALGAVGGMPAAGLAGLAAGAGVSFPPVSPAMRAAWQGLLPAEDDRQAAYALEAVAIEMVFLLGPLVLSLLLATTPAEVPLIVTAVLLAGGTLAYVSTSASRAVRPHRPVGEDVPAGPRLSLFRSRAVVTVLASGAFLAAGFGGLDVAVAATAQGLFGHRELLGVLYLGVAGGSALGGLVYGARTWPGSDWQRLRFVPSGVALGMLLAAGYAAWLTPTDSPAVAAVVAAVVLLSTAGVFIAPSTIIQQNLADAHAGKGRGGEVQSLLSAAITAGAAGGTAVAGVLVDAGGAALSYGGAAVAFFGAGAVTLARGRRV</sequence>
<dbReference type="PANTHER" id="PTHR23542">
    <property type="match status" value="1"/>
</dbReference>
<evidence type="ECO:0000313" key="2">
    <source>
        <dbReference type="EMBL" id="MFI7586386.1"/>
    </source>
</evidence>
<dbReference type="SUPFAM" id="SSF103473">
    <property type="entry name" value="MFS general substrate transporter"/>
    <property type="match status" value="1"/>
</dbReference>
<keyword evidence="1" id="KW-1133">Transmembrane helix</keyword>
<accession>A0ABW8AL66</accession>
<dbReference type="Pfam" id="PF07690">
    <property type="entry name" value="MFS_1"/>
    <property type="match status" value="1"/>
</dbReference>
<feature type="transmembrane region" description="Helical" evidence="1">
    <location>
        <begin position="140"/>
        <end position="165"/>
    </location>
</feature>
<feature type="transmembrane region" description="Helical" evidence="1">
    <location>
        <begin position="254"/>
        <end position="274"/>
    </location>
</feature>
<feature type="transmembrane region" description="Helical" evidence="1">
    <location>
        <begin position="286"/>
        <end position="308"/>
    </location>
</feature>
<comment type="caution">
    <text evidence="2">The sequence shown here is derived from an EMBL/GenBank/DDBJ whole genome shotgun (WGS) entry which is preliminary data.</text>
</comment>
<evidence type="ECO:0000313" key="3">
    <source>
        <dbReference type="Proteomes" id="UP001612915"/>
    </source>
</evidence>
<feature type="transmembrane region" description="Helical" evidence="1">
    <location>
        <begin position="171"/>
        <end position="190"/>
    </location>
</feature>